<evidence type="ECO:0000256" key="7">
    <source>
        <dbReference type="ARBA" id="ARBA00047899"/>
    </source>
</evidence>
<dbReference type="EC" id="2.7.11.1" evidence="1"/>
<feature type="region of interest" description="Disordered" evidence="9">
    <location>
        <begin position="92"/>
        <end position="119"/>
    </location>
</feature>
<keyword evidence="4" id="KW-0547">Nucleotide-binding</keyword>
<dbReference type="KEGG" id="abp:AGABI1DRAFT119933"/>
<feature type="region of interest" description="Disordered" evidence="9">
    <location>
        <begin position="257"/>
        <end position="310"/>
    </location>
</feature>
<dbReference type="InterPro" id="IPR011009">
    <property type="entry name" value="Kinase-like_dom_sf"/>
</dbReference>
<keyword evidence="6" id="KW-0067">ATP-binding</keyword>
<keyword evidence="2" id="KW-0723">Serine/threonine-protein kinase</keyword>
<dbReference type="STRING" id="597362.K5XX64"/>
<dbReference type="GO" id="GO:0005524">
    <property type="term" value="F:ATP binding"/>
    <property type="evidence" value="ECO:0007669"/>
    <property type="project" value="UniProtKB-KW"/>
</dbReference>
<feature type="domain" description="Protein kinase" evidence="10">
    <location>
        <begin position="491"/>
        <end position="885"/>
    </location>
</feature>
<dbReference type="GO" id="GO:0005737">
    <property type="term" value="C:cytoplasm"/>
    <property type="evidence" value="ECO:0007669"/>
    <property type="project" value="TreeGrafter"/>
</dbReference>
<dbReference type="HOGENOM" id="CLU_015501_0_0_1"/>
<evidence type="ECO:0000256" key="8">
    <source>
        <dbReference type="ARBA" id="ARBA00048679"/>
    </source>
</evidence>
<dbReference type="GO" id="GO:0072354">
    <property type="term" value="F:histone H3T3 kinase activity"/>
    <property type="evidence" value="ECO:0007669"/>
    <property type="project" value="TreeGrafter"/>
</dbReference>
<evidence type="ECO:0000256" key="6">
    <source>
        <dbReference type="ARBA" id="ARBA00022840"/>
    </source>
</evidence>
<sequence length="885" mass="98643">MLTSRTKSINVYGKRRRRIIDAPPTDDSVPPSNSERVPLIHRMKKRENAPPDSSGSKPASTASRSASLANRRVIVSSSPARKVMKRGMRVAEILAQGTPRSKSTKRGAEGSSPSRIPLSSLTINSPAFVVVKVPKKPAPLSPRSLVTSRALSTVQMDIQTLDSKGQTLKQENRTKKPGPQMRKDHPAPDIPLVTKRALVFDRVPSAEVTSIPSPIETTVQLDTQFPEAVDDLPRPPEDGQNLRVHPRRRRVVNPIVVSDEEEESDGEEEETHLLPNSPFPSTVMNMQDQPQASISGRPQSTTTHPQPKGLKVEVVIPPAPYKLPPKPSVLSSKQISPPKPKAILYQKSMSRLRQQGPIPSRHSTCYEMIPSPSLQPRQLTPIRHGQSRNNLNTSSRFASGRNVPASPSTPSDSDIDFSFDLSELDVDLASEELNALQSGKRCPEHLRPLLEECFQEETGPYEFSAFIKSFPLDPILQDARRTAKRKKDGRTMMFRKIGEASYSEVFGIGDVVLKVIPLRDELSFVDEEELDDGPAPSDAKDVRKEIIVTRAMGDVHDRFVELLKTYVVRGKYPEVLLNLWDEYNEQKGSESIRPDTFTASQYYAIIVLSNGGPDLEAYTFKNPTKTGWRQACSLFWQVAKSLAHAEQLVSFEHRDLHWGQILVKDINVPAQPVPLRSLTNTLNQAQSKSSQSLEKVYMDDSSYGVQVTIIDLGLSRMDAGDGDSGHVVHWTPFDDEVFMGEGDYQFDVYRLMQDHIRGGWKAYHPITNVMWLHYLSVKLLRHKNLKVPSTTRKPGVTNTQSIPFDLAGSLTEKNCYDALVDIEDWLGRCINEVVPARVSQKGKTGRGRSRKTIVSTQARATPSCTCAGDVVAYGDKRGWIQRCDI</sequence>
<feature type="region of interest" description="Disordered" evidence="9">
    <location>
        <begin position="371"/>
        <end position="414"/>
    </location>
</feature>
<evidence type="ECO:0000256" key="3">
    <source>
        <dbReference type="ARBA" id="ARBA00022679"/>
    </source>
</evidence>
<evidence type="ECO:0000313" key="12">
    <source>
        <dbReference type="Proteomes" id="UP000008493"/>
    </source>
</evidence>
<name>K5XX64_AGABU</name>
<evidence type="ECO:0000256" key="9">
    <source>
        <dbReference type="SAM" id="MobiDB-lite"/>
    </source>
</evidence>
<dbReference type="eggNOG" id="KOG2464">
    <property type="taxonomic scope" value="Eukaryota"/>
</dbReference>
<dbReference type="InterPro" id="IPR024604">
    <property type="entry name" value="GSG2_C"/>
</dbReference>
<comment type="catalytic activity">
    <reaction evidence="8">
        <text>L-seryl-[protein] + ATP = O-phospho-L-seryl-[protein] + ADP + H(+)</text>
        <dbReference type="Rhea" id="RHEA:17989"/>
        <dbReference type="Rhea" id="RHEA-COMP:9863"/>
        <dbReference type="Rhea" id="RHEA-COMP:11604"/>
        <dbReference type="ChEBI" id="CHEBI:15378"/>
        <dbReference type="ChEBI" id="CHEBI:29999"/>
        <dbReference type="ChEBI" id="CHEBI:30616"/>
        <dbReference type="ChEBI" id="CHEBI:83421"/>
        <dbReference type="ChEBI" id="CHEBI:456216"/>
        <dbReference type="EC" id="2.7.11.1"/>
    </reaction>
</comment>
<dbReference type="Gene3D" id="3.30.200.20">
    <property type="entry name" value="Phosphorylase Kinase, domain 1"/>
    <property type="match status" value="1"/>
</dbReference>
<reference evidence="12" key="1">
    <citation type="journal article" date="2012" name="Proc. Natl. Acad. Sci. U.S.A.">
        <title>Genome sequence of the button mushroom Agaricus bisporus reveals mechanisms governing adaptation to a humic-rich ecological niche.</title>
        <authorList>
            <person name="Morin E."/>
            <person name="Kohler A."/>
            <person name="Baker A.R."/>
            <person name="Foulongne-Oriol M."/>
            <person name="Lombard V."/>
            <person name="Nagy L.G."/>
            <person name="Ohm R.A."/>
            <person name="Patyshakuliyeva A."/>
            <person name="Brun A."/>
            <person name="Aerts A.L."/>
            <person name="Bailey A.M."/>
            <person name="Billette C."/>
            <person name="Coutinho P.M."/>
            <person name="Deakin G."/>
            <person name="Doddapaneni H."/>
            <person name="Floudas D."/>
            <person name="Grimwood J."/>
            <person name="Hilden K."/>
            <person name="Kuees U."/>
            <person name="LaButti K.M."/>
            <person name="Lapidus A."/>
            <person name="Lindquist E.A."/>
            <person name="Lucas S.M."/>
            <person name="Murat C."/>
            <person name="Riley R.W."/>
            <person name="Salamov A.A."/>
            <person name="Schmutz J."/>
            <person name="Subramanian V."/>
            <person name="Woesten H.A.B."/>
            <person name="Xu J."/>
            <person name="Eastwood D.C."/>
            <person name="Foster G.D."/>
            <person name="Sonnenberg A.S."/>
            <person name="Cullen D."/>
            <person name="de Vries R.P."/>
            <person name="Lundell T."/>
            <person name="Hibbett D.S."/>
            <person name="Henrissat B."/>
            <person name="Burton K.S."/>
            <person name="Kerrigan R.W."/>
            <person name="Challen M.P."/>
            <person name="Grigoriev I.V."/>
            <person name="Martin F."/>
        </authorList>
    </citation>
    <scope>NUCLEOTIDE SEQUENCE [LARGE SCALE GENOMIC DNA]</scope>
    <source>
        <strain evidence="12">JB137-S8 / ATCC MYA-4627 / FGSC 10392</strain>
    </source>
</reference>
<feature type="compositionally biased region" description="Polar residues" evidence="9">
    <location>
        <begin position="279"/>
        <end position="305"/>
    </location>
</feature>
<dbReference type="Gene3D" id="1.10.510.10">
    <property type="entry name" value="Transferase(Phosphotransferase) domain 1"/>
    <property type="match status" value="1"/>
</dbReference>
<dbReference type="OMA" id="STCYEMI"/>
<dbReference type="RefSeq" id="XP_007329187.1">
    <property type="nucleotide sequence ID" value="XM_007329125.1"/>
</dbReference>
<keyword evidence="5" id="KW-0418">Kinase</keyword>
<keyword evidence="12" id="KW-1185">Reference proteome</keyword>
<evidence type="ECO:0000256" key="5">
    <source>
        <dbReference type="ARBA" id="ARBA00022777"/>
    </source>
</evidence>
<dbReference type="PANTHER" id="PTHR24419:SF18">
    <property type="entry name" value="SERINE_THREONINE-PROTEIN KINASE HASPIN"/>
    <property type="match status" value="1"/>
</dbReference>
<comment type="catalytic activity">
    <reaction evidence="7">
        <text>L-threonyl-[protein] + ATP = O-phospho-L-threonyl-[protein] + ADP + H(+)</text>
        <dbReference type="Rhea" id="RHEA:46608"/>
        <dbReference type="Rhea" id="RHEA-COMP:11060"/>
        <dbReference type="Rhea" id="RHEA-COMP:11605"/>
        <dbReference type="ChEBI" id="CHEBI:15378"/>
        <dbReference type="ChEBI" id="CHEBI:30013"/>
        <dbReference type="ChEBI" id="CHEBI:30616"/>
        <dbReference type="ChEBI" id="CHEBI:61977"/>
        <dbReference type="ChEBI" id="CHEBI:456216"/>
        <dbReference type="EC" id="2.7.11.1"/>
    </reaction>
</comment>
<keyword evidence="3" id="KW-0808">Transferase</keyword>
<dbReference type="Proteomes" id="UP000008493">
    <property type="component" value="Unassembled WGS sequence"/>
</dbReference>
<dbReference type="SMART" id="SM01331">
    <property type="entry name" value="DUF3635"/>
    <property type="match status" value="1"/>
</dbReference>
<feature type="region of interest" description="Disordered" evidence="9">
    <location>
        <begin position="1"/>
        <end position="77"/>
    </location>
</feature>
<protein>
    <recommendedName>
        <fullName evidence="1">non-specific serine/threonine protein kinase</fullName>
        <ecNumber evidence="1">2.7.11.1</ecNumber>
    </recommendedName>
</protein>
<dbReference type="EMBL" id="JH971389">
    <property type="protein sequence ID" value="EKM79875.1"/>
    <property type="molecule type" value="Genomic_DNA"/>
</dbReference>
<dbReference type="InterPro" id="IPR000719">
    <property type="entry name" value="Prot_kinase_dom"/>
</dbReference>
<organism evidence="11 12">
    <name type="scientific">Agaricus bisporus var. burnettii (strain JB137-S8 / ATCC MYA-4627 / FGSC 10392)</name>
    <name type="common">White button mushroom</name>
    <dbReference type="NCBI Taxonomy" id="597362"/>
    <lineage>
        <taxon>Eukaryota</taxon>
        <taxon>Fungi</taxon>
        <taxon>Dikarya</taxon>
        <taxon>Basidiomycota</taxon>
        <taxon>Agaricomycotina</taxon>
        <taxon>Agaricomycetes</taxon>
        <taxon>Agaricomycetidae</taxon>
        <taxon>Agaricales</taxon>
        <taxon>Agaricineae</taxon>
        <taxon>Agaricaceae</taxon>
        <taxon>Agaricus</taxon>
    </lineage>
</organism>
<dbReference type="GO" id="GO:0000278">
    <property type="term" value="P:mitotic cell cycle"/>
    <property type="evidence" value="ECO:0007669"/>
    <property type="project" value="TreeGrafter"/>
</dbReference>
<evidence type="ECO:0000259" key="10">
    <source>
        <dbReference type="PROSITE" id="PS50011"/>
    </source>
</evidence>
<evidence type="ECO:0000256" key="2">
    <source>
        <dbReference type="ARBA" id="ARBA00022527"/>
    </source>
</evidence>
<feature type="region of interest" description="Disordered" evidence="9">
    <location>
        <begin position="164"/>
        <end position="190"/>
    </location>
</feature>
<gene>
    <name evidence="11" type="ORF">AGABI1DRAFT_119933</name>
</gene>
<feature type="compositionally biased region" description="Polar residues" evidence="9">
    <location>
        <begin position="387"/>
        <end position="397"/>
    </location>
</feature>
<feature type="compositionally biased region" description="Polar residues" evidence="9">
    <location>
        <begin position="51"/>
        <end position="68"/>
    </location>
</feature>
<evidence type="ECO:0000256" key="1">
    <source>
        <dbReference type="ARBA" id="ARBA00012513"/>
    </source>
</evidence>
<proteinExistence type="predicted"/>
<dbReference type="GeneID" id="18825603"/>
<dbReference type="InParanoid" id="K5XX64"/>
<accession>K5XX64</accession>
<dbReference type="SUPFAM" id="SSF56112">
    <property type="entry name" value="Protein kinase-like (PK-like)"/>
    <property type="match status" value="1"/>
</dbReference>
<evidence type="ECO:0000313" key="11">
    <source>
        <dbReference type="EMBL" id="EKM79875.1"/>
    </source>
</evidence>
<evidence type="ECO:0000256" key="4">
    <source>
        <dbReference type="ARBA" id="ARBA00022741"/>
    </source>
</evidence>
<dbReference type="PANTHER" id="PTHR24419">
    <property type="entry name" value="INTERLEUKIN-1 RECEPTOR-ASSOCIATED KINASE"/>
    <property type="match status" value="1"/>
</dbReference>
<dbReference type="GO" id="GO:0005634">
    <property type="term" value="C:nucleus"/>
    <property type="evidence" value="ECO:0007669"/>
    <property type="project" value="TreeGrafter"/>
</dbReference>
<dbReference type="PROSITE" id="PS50011">
    <property type="entry name" value="PROTEIN_KINASE_DOM"/>
    <property type="match status" value="1"/>
</dbReference>
<dbReference type="OrthoDB" id="5327538at2759"/>
<feature type="compositionally biased region" description="Acidic residues" evidence="9">
    <location>
        <begin position="258"/>
        <end position="270"/>
    </location>
</feature>
<dbReference type="AlphaFoldDB" id="K5XX64"/>
<dbReference type="Pfam" id="PF12330">
    <property type="entry name" value="Haspin_kinase"/>
    <property type="match status" value="1"/>
</dbReference>
<dbReference type="GO" id="GO:0035556">
    <property type="term" value="P:intracellular signal transduction"/>
    <property type="evidence" value="ECO:0007669"/>
    <property type="project" value="TreeGrafter"/>
</dbReference>